<sequence>MAEDIPSPSRSRASSRTKSPLSLDLSDLPPLVEPSPPSNTLIITNLQEPEIFKPSNLVQIRETVNQYAPIHTWAPLKSFRRIVVSFFDVESAIKIRQNLDGEFLMGCRIRVYFGINTPMNPTDQHLPLPKSDKLFFISPPPSPPMGWEMHNEEAPNTIVHAEDLAAALARLHADHYDCPMPPTEEGNPELSPIVQRRRNGSSTWVYHPQDHGDSPDLPGISVEDTTESPSPMTPDVMEGIEGPISQHKAQGKQISTARPPVEFMA</sequence>
<dbReference type="SUPFAM" id="SSF54928">
    <property type="entry name" value="RNA-binding domain, RBD"/>
    <property type="match status" value="1"/>
</dbReference>
<dbReference type="EMBL" id="MCFA01000005">
    <property type="protein sequence ID" value="ORY18762.1"/>
    <property type="molecule type" value="Genomic_DNA"/>
</dbReference>
<dbReference type="GO" id="GO:0005737">
    <property type="term" value="C:cytoplasm"/>
    <property type="evidence" value="ECO:0007669"/>
    <property type="project" value="TreeGrafter"/>
</dbReference>
<dbReference type="Proteomes" id="UP000193144">
    <property type="component" value="Unassembled WGS sequence"/>
</dbReference>
<dbReference type="GO" id="GO:0005634">
    <property type="term" value="C:nucleus"/>
    <property type="evidence" value="ECO:0007669"/>
    <property type="project" value="TreeGrafter"/>
</dbReference>
<dbReference type="AlphaFoldDB" id="A0A1Y2A8A5"/>
<organism evidence="3 4">
    <name type="scientific">Clohesyomyces aquaticus</name>
    <dbReference type="NCBI Taxonomy" id="1231657"/>
    <lineage>
        <taxon>Eukaryota</taxon>
        <taxon>Fungi</taxon>
        <taxon>Dikarya</taxon>
        <taxon>Ascomycota</taxon>
        <taxon>Pezizomycotina</taxon>
        <taxon>Dothideomycetes</taxon>
        <taxon>Pleosporomycetidae</taxon>
        <taxon>Pleosporales</taxon>
        <taxon>Lindgomycetaceae</taxon>
        <taxon>Clohesyomyces</taxon>
    </lineage>
</organism>
<protein>
    <submittedName>
        <fullName evidence="3">Calcineurin binding protein-like protein</fullName>
    </submittedName>
</protein>
<evidence type="ECO:0000256" key="2">
    <source>
        <dbReference type="SAM" id="MobiDB-lite"/>
    </source>
</evidence>
<dbReference type="OrthoDB" id="17212at2759"/>
<dbReference type="GO" id="GO:0003676">
    <property type="term" value="F:nucleic acid binding"/>
    <property type="evidence" value="ECO:0007669"/>
    <property type="project" value="InterPro"/>
</dbReference>
<dbReference type="InterPro" id="IPR012677">
    <property type="entry name" value="Nucleotide-bd_a/b_plait_sf"/>
</dbReference>
<evidence type="ECO:0000313" key="4">
    <source>
        <dbReference type="Proteomes" id="UP000193144"/>
    </source>
</evidence>
<reference evidence="3 4" key="1">
    <citation type="submission" date="2016-07" db="EMBL/GenBank/DDBJ databases">
        <title>Pervasive Adenine N6-methylation of Active Genes in Fungi.</title>
        <authorList>
            <consortium name="DOE Joint Genome Institute"/>
            <person name="Mondo S.J."/>
            <person name="Dannebaum R.O."/>
            <person name="Kuo R.C."/>
            <person name="Labutti K."/>
            <person name="Haridas S."/>
            <person name="Kuo A."/>
            <person name="Salamov A."/>
            <person name="Ahrendt S.R."/>
            <person name="Lipzen A."/>
            <person name="Sullivan W."/>
            <person name="Andreopoulos W.B."/>
            <person name="Clum A."/>
            <person name="Lindquist E."/>
            <person name="Daum C."/>
            <person name="Ramamoorthy G.K."/>
            <person name="Gryganskyi A."/>
            <person name="Culley D."/>
            <person name="Magnuson J.K."/>
            <person name="James T.Y."/>
            <person name="O'Malley M.A."/>
            <person name="Stajich J.E."/>
            <person name="Spatafora J.W."/>
            <person name="Visel A."/>
            <person name="Grigoriev I.V."/>
        </authorList>
    </citation>
    <scope>NUCLEOTIDE SEQUENCE [LARGE SCALE GENOMIC DNA]</scope>
    <source>
        <strain evidence="3 4">CBS 115471</strain>
    </source>
</reference>
<dbReference type="PANTHER" id="PTHR10300:SF14">
    <property type="entry name" value="PROTEIN SARAH"/>
    <property type="match status" value="1"/>
</dbReference>
<dbReference type="Gene3D" id="3.30.70.330">
    <property type="match status" value="1"/>
</dbReference>
<feature type="region of interest" description="Disordered" evidence="2">
    <location>
        <begin position="1"/>
        <end position="29"/>
    </location>
</feature>
<comment type="similarity">
    <text evidence="1">Belongs to the RCAN family.</text>
</comment>
<accession>A0A1Y2A8A5</accession>
<dbReference type="PANTHER" id="PTHR10300">
    <property type="entry name" value="CALCIPRESSIN"/>
    <property type="match status" value="1"/>
</dbReference>
<evidence type="ECO:0000256" key="1">
    <source>
        <dbReference type="ARBA" id="ARBA00008209"/>
    </source>
</evidence>
<feature type="region of interest" description="Disordered" evidence="2">
    <location>
        <begin position="203"/>
        <end position="265"/>
    </location>
</feature>
<keyword evidence="4" id="KW-1185">Reference proteome</keyword>
<gene>
    <name evidence="3" type="ORF">BCR34DRAFT_473052</name>
</gene>
<dbReference type="InterPro" id="IPR006931">
    <property type="entry name" value="Calcipressin"/>
</dbReference>
<dbReference type="GO" id="GO:0008597">
    <property type="term" value="F:calcium-dependent protein serine/threonine phosphatase regulator activity"/>
    <property type="evidence" value="ECO:0007669"/>
    <property type="project" value="TreeGrafter"/>
</dbReference>
<name>A0A1Y2A8A5_9PLEO</name>
<dbReference type="Pfam" id="PF04847">
    <property type="entry name" value="Calcipressin"/>
    <property type="match status" value="1"/>
</dbReference>
<dbReference type="InterPro" id="IPR035979">
    <property type="entry name" value="RBD_domain_sf"/>
</dbReference>
<dbReference type="GO" id="GO:0019722">
    <property type="term" value="P:calcium-mediated signaling"/>
    <property type="evidence" value="ECO:0007669"/>
    <property type="project" value="InterPro"/>
</dbReference>
<comment type="caution">
    <text evidence="3">The sequence shown here is derived from an EMBL/GenBank/DDBJ whole genome shotgun (WGS) entry which is preliminary data.</text>
</comment>
<evidence type="ECO:0000313" key="3">
    <source>
        <dbReference type="EMBL" id="ORY18762.1"/>
    </source>
</evidence>
<proteinExistence type="inferred from homology"/>
<dbReference type="FunFam" id="3.30.70.330:FF:000503">
    <property type="entry name" value="Calcineurin binding protein, putative"/>
    <property type="match status" value="1"/>
</dbReference>
<dbReference type="STRING" id="1231657.A0A1Y2A8A5"/>